<keyword evidence="1" id="KW-0472">Membrane</keyword>
<sequence length="102" mass="11069">MKSQQDVKDVLTLMAMPMHIVCSYCFLYVVITNAAVLDDFISLTLTTAGAAAATDRASLAASSSRTWRKERTRLGLSSSSVHSLRSSRRCLLNGAKTMSRAP</sequence>
<evidence type="ECO:0000313" key="2">
    <source>
        <dbReference type="EnsemblPlants" id="OMERI01G41260.1"/>
    </source>
</evidence>
<keyword evidence="1" id="KW-1133">Transmembrane helix</keyword>
<protein>
    <submittedName>
        <fullName evidence="2">Uncharacterized protein</fullName>
    </submittedName>
</protein>
<dbReference type="Proteomes" id="UP000008021">
    <property type="component" value="Chromosome 1"/>
</dbReference>
<evidence type="ECO:0000256" key="1">
    <source>
        <dbReference type="SAM" id="Phobius"/>
    </source>
</evidence>
<keyword evidence="1" id="KW-0812">Transmembrane</keyword>
<feature type="transmembrane region" description="Helical" evidence="1">
    <location>
        <begin position="12"/>
        <end position="31"/>
    </location>
</feature>
<dbReference type="AlphaFoldDB" id="A0A0E0CD60"/>
<evidence type="ECO:0000313" key="3">
    <source>
        <dbReference type="Proteomes" id="UP000008021"/>
    </source>
</evidence>
<dbReference type="EnsemblPlants" id="OMERI01G41260.1">
    <property type="protein sequence ID" value="OMERI01G41260.1"/>
    <property type="gene ID" value="OMERI01G41260"/>
</dbReference>
<reference evidence="2" key="2">
    <citation type="submission" date="2018-05" db="EMBL/GenBank/DDBJ databases">
        <title>OmerRS3 (Oryza meridionalis Reference Sequence Version 3).</title>
        <authorList>
            <person name="Zhang J."/>
            <person name="Kudrna D."/>
            <person name="Lee S."/>
            <person name="Talag J."/>
            <person name="Welchert J."/>
            <person name="Wing R.A."/>
        </authorList>
    </citation>
    <scope>NUCLEOTIDE SEQUENCE [LARGE SCALE GENOMIC DNA]</scope>
    <source>
        <strain evidence="2">cv. OR44</strain>
    </source>
</reference>
<keyword evidence="3" id="KW-1185">Reference proteome</keyword>
<name>A0A0E0CD60_9ORYZ</name>
<dbReference type="Gramene" id="OMERI01G41260.1">
    <property type="protein sequence ID" value="OMERI01G41260.1"/>
    <property type="gene ID" value="OMERI01G41260"/>
</dbReference>
<dbReference type="HOGENOM" id="CLU_2281919_0_0_1"/>
<organism evidence="2">
    <name type="scientific">Oryza meridionalis</name>
    <dbReference type="NCBI Taxonomy" id="40149"/>
    <lineage>
        <taxon>Eukaryota</taxon>
        <taxon>Viridiplantae</taxon>
        <taxon>Streptophyta</taxon>
        <taxon>Embryophyta</taxon>
        <taxon>Tracheophyta</taxon>
        <taxon>Spermatophyta</taxon>
        <taxon>Magnoliopsida</taxon>
        <taxon>Liliopsida</taxon>
        <taxon>Poales</taxon>
        <taxon>Poaceae</taxon>
        <taxon>BOP clade</taxon>
        <taxon>Oryzoideae</taxon>
        <taxon>Oryzeae</taxon>
        <taxon>Oryzinae</taxon>
        <taxon>Oryza</taxon>
    </lineage>
</organism>
<accession>A0A0E0CD60</accession>
<reference evidence="2" key="1">
    <citation type="submission" date="2015-04" db="UniProtKB">
        <authorList>
            <consortium name="EnsemblPlants"/>
        </authorList>
    </citation>
    <scope>IDENTIFICATION</scope>
</reference>
<proteinExistence type="predicted"/>